<evidence type="ECO:0000313" key="3">
    <source>
        <dbReference type="Proteomes" id="UP001597520"/>
    </source>
</evidence>
<feature type="transmembrane region" description="Helical" evidence="1">
    <location>
        <begin position="7"/>
        <end position="26"/>
    </location>
</feature>
<keyword evidence="1" id="KW-1133">Transmembrane helix</keyword>
<dbReference type="RefSeq" id="WP_380714084.1">
    <property type="nucleotide sequence ID" value="NZ_JBHUML010000005.1"/>
</dbReference>
<comment type="caution">
    <text evidence="2">The sequence shown here is derived from an EMBL/GenBank/DDBJ whole genome shotgun (WGS) entry which is preliminary data.</text>
</comment>
<name>A0ABW5T5Y1_9BACI</name>
<protein>
    <submittedName>
        <fullName evidence="2">Uncharacterized protein</fullName>
    </submittedName>
</protein>
<organism evidence="2 3">
    <name type="scientific">Salibacterium lacus</name>
    <dbReference type="NCBI Taxonomy" id="1898109"/>
    <lineage>
        <taxon>Bacteria</taxon>
        <taxon>Bacillati</taxon>
        <taxon>Bacillota</taxon>
        <taxon>Bacilli</taxon>
        <taxon>Bacillales</taxon>
        <taxon>Bacillaceae</taxon>
    </lineage>
</organism>
<keyword evidence="1" id="KW-0812">Transmembrane</keyword>
<sequence length="63" mass="7099">MRLLGIIVEKIGLGLFIIYQIIYLAQGTPDDFPAYFLWVIAGIVLAGVLIQFIDFVTKKVKNK</sequence>
<reference evidence="3" key="1">
    <citation type="journal article" date="2019" name="Int. J. Syst. Evol. Microbiol.">
        <title>The Global Catalogue of Microorganisms (GCM) 10K type strain sequencing project: providing services to taxonomists for standard genome sequencing and annotation.</title>
        <authorList>
            <consortium name="The Broad Institute Genomics Platform"/>
            <consortium name="The Broad Institute Genome Sequencing Center for Infectious Disease"/>
            <person name="Wu L."/>
            <person name="Ma J."/>
        </authorList>
    </citation>
    <scope>NUCLEOTIDE SEQUENCE [LARGE SCALE GENOMIC DNA]</scope>
    <source>
        <strain evidence="3">KCTC 33792</strain>
    </source>
</reference>
<feature type="transmembrane region" description="Helical" evidence="1">
    <location>
        <begin position="32"/>
        <end position="53"/>
    </location>
</feature>
<keyword evidence="3" id="KW-1185">Reference proteome</keyword>
<evidence type="ECO:0000313" key="2">
    <source>
        <dbReference type="EMBL" id="MFD2706784.1"/>
    </source>
</evidence>
<dbReference type="Proteomes" id="UP001597520">
    <property type="component" value="Unassembled WGS sequence"/>
</dbReference>
<keyword evidence="1" id="KW-0472">Membrane</keyword>
<dbReference type="EMBL" id="JBHUML010000005">
    <property type="protein sequence ID" value="MFD2706784.1"/>
    <property type="molecule type" value="Genomic_DNA"/>
</dbReference>
<accession>A0ABW5T5Y1</accession>
<proteinExistence type="predicted"/>
<gene>
    <name evidence="2" type="ORF">ACFSUB_15075</name>
</gene>
<evidence type="ECO:0000256" key="1">
    <source>
        <dbReference type="SAM" id="Phobius"/>
    </source>
</evidence>